<dbReference type="InterPro" id="IPR050208">
    <property type="entry name" value="MHC_class-I_related"/>
</dbReference>
<dbReference type="GO" id="GO:0009897">
    <property type="term" value="C:external side of plasma membrane"/>
    <property type="evidence" value="ECO:0007669"/>
    <property type="project" value="TreeGrafter"/>
</dbReference>
<dbReference type="Proteomes" id="UP000290572">
    <property type="component" value="Unassembled WGS sequence"/>
</dbReference>
<sequence length="142" mass="16860">MKIFALLCVFLLYGALPSLQAETYPFCHIYTTVNIFIAEKHSLYYIYTGLSKPVDLPGIYQFSAMGLLDDRQIDYYNSKDQRKIPKQDWIKEKMQQDYWEKGTQSRKSKEQWFNVNIDILMKRMGHNESGEKHSYSLTCKYM</sequence>
<dbReference type="PANTHER" id="PTHR16675">
    <property type="entry name" value="MHC CLASS I-RELATED"/>
    <property type="match status" value="1"/>
</dbReference>
<dbReference type="InterPro" id="IPR037055">
    <property type="entry name" value="MHC_I-like_Ag-recog_sf"/>
</dbReference>
<evidence type="ECO:0000256" key="1">
    <source>
        <dbReference type="ARBA" id="ARBA00023180"/>
    </source>
</evidence>
<dbReference type="InterPro" id="IPR011162">
    <property type="entry name" value="MHC_I/II-like_Ag-recog"/>
</dbReference>
<dbReference type="GO" id="GO:0006955">
    <property type="term" value="P:immune response"/>
    <property type="evidence" value="ECO:0007669"/>
    <property type="project" value="TreeGrafter"/>
</dbReference>
<feature type="chain" id="PRO_5019805239" evidence="2">
    <location>
        <begin position="22"/>
        <end position="142"/>
    </location>
</feature>
<reference evidence="4 5" key="1">
    <citation type="submission" date="2018-03" db="EMBL/GenBank/DDBJ databases">
        <title>Draft genome sequence of Rohu Carp (Labeo rohita).</title>
        <authorList>
            <person name="Das P."/>
            <person name="Kushwaha B."/>
            <person name="Joshi C.G."/>
            <person name="Kumar D."/>
            <person name="Nagpure N.S."/>
            <person name="Sahoo L."/>
            <person name="Das S.P."/>
            <person name="Bit A."/>
            <person name="Patnaik S."/>
            <person name="Meher P.K."/>
            <person name="Jayasankar P."/>
            <person name="Koringa P.G."/>
            <person name="Patel N.V."/>
            <person name="Hinsu A.T."/>
            <person name="Kumar R."/>
            <person name="Pandey M."/>
            <person name="Agarwal S."/>
            <person name="Srivastava S."/>
            <person name="Singh M."/>
            <person name="Iquebal M.A."/>
            <person name="Jaiswal S."/>
            <person name="Angadi U.B."/>
            <person name="Kumar N."/>
            <person name="Raza M."/>
            <person name="Shah T.M."/>
            <person name="Rai A."/>
            <person name="Jena J.K."/>
        </authorList>
    </citation>
    <scope>NUCLEOTIDE SEQUENCE [LARGE SCALE GENOMIC DNA]</scope>
    <source>
        <strain evidence="4">DASCIFA01</strain>
        <tissue evidence="4">Testis</tissue>
    </source>
</reference>
<dbReference type="Pfam" id="PF00129">
    <property type="entry name" value="MHC_I"/>
    <property type="match status" value="1"/>
</dbReference>
<accession>A0A498P755</accession>
<gene>
    <name evidence="4" type="ORF">ROHU_000100</name>
</gene>
<feature type="domain" description="MHC class I-like antigen recognition-like" evidence="3">
    <location>
        <begin position="40"/>
        <end position="130"/>
    </location>
</feature>
<name>A0A498P755_LABRO</name>
<dbReference type="EMBL" id="QBIY01000695">
    <property type="protein sequence ID" value="RXN39519.1"/>
    <property type="molecule type" value="Genomic_DNA"/>
</dbReference>
<dbReference type="Gene3D" id="3.30.500.10">
    <property type="entry name" value="MHC class I-like antigen recognition-like"/>
    <property type="match status" value="1"/>
</dbReference>
<protein>
    <submittedName>
        <fullName evidence="4">H-2 class I histocompatibility Q10 alpha chain-like protein</fullName>
    </submittedName>
</protein>
<feature type="signal peptide" evidence="2">
    <location>
        <begin position="1"/>
        <end position="21"/>
    </location>
</feature>
<dbReference type="AlphaFoldDB" id="A0A498P755"/>
<keyword evidence="5" id="KW-1185">Reference proteome</keyword>
<dbReference type="STRING" id="84645.A0A498P755"/>
<evidence type="ECO:0000259" key="3">
    <source>
        <dbReference type="Pfam" id="PF00129"/>
    </source>
</evidence>
<dbReference type="PANTHER" id="PTHR16675:SF193">
    <property type="entry name" value="LOC571647 PROTEIN-RELATED"/>
    <property type="match status" value="1"/>
</dbReference>
<keyword evidence="1" id="KW-0325">Glycoprotein</keyword>
<dbReference type="InterPro" id="IPR011161">
    <property type="entry name" value="MHC_I-like_Ag-recog"/>
</dbReference>
<evidence type="ECO:0000313" key="4">
    <source>
        <dbReference type="EMBL" id="RXN39519.1"/>
    </source>
</evidence>
<proteinExistence type="predicted"/>
<comment type="caution">
    <text evidence="4">The sequence shown here is derived from an EMBL/GenBank/DDBJ whole genome shotgun (WGS) entry which is preliminary data.</text>
</comment>
<dbReference type="SUPFAM" id="SSF54452">
    <property type="entry name" value="MHC antigen-recognition domain"/>
    <property type="match status" value="1"/>
</dbReference>
<dbReference type="GO" id="GO:0005615">
    <property type="term" value="C:extracellular space"/>
    <property type="evidence" value="ECO:0007669"/>
    <property type="project" value="TreeGrafter"/>
</dbReference>
<evidence type="ECO:0000256" key="2">
    <source>
        <dbReference type="SAM" id="SignalP"/>
    </source>
</evidence>
<organism evidence="4 5">
    <name type="scientific">Labeo rohita</name>
    <name type="common">Indian major carp</name>
    <name type="synonym">Cyprinus rohita</name>
    <dbReference type="NCBI Taxonomy" id="84645"/>
    <lineage>
        <taxon>Eukaryota</taxon>
        <taxon>Metazoa</taxon>
        <taxon>Chordata</taxon>
        <taxon>Craniata</taxon>
        <taxon>Vertebrata</taxon>
        <taxon>Euteleostomi</taxon>
        <taxon>Actinopterygii</taxon>
        <taxon>Neopterygii</taxon>
        <taxon>Teleostei</taxon>
        <taxon>Ostariophysi</taxon>
        <taxon>Cypriniformes</taxon>
        <taxon>Cyprinidae</taxon>
        <taxon>Labeoninae</taxon>
        <taxon>Labeonini</taxon>
        <taxon>Labeo</taxon>
    </lineage>
</organism>
<keyword evidence="2" id="KW-0732">Signal</keyword>
<evidence type="ECO:0000313" key="5">
    <source>
        <dbReference type="Proteomes" id="UP000290572"/>
    </source>
</evidence>